<feature type="transmembrane region" description="Helical" evidence="8">
    <location>
        <begin position="219"/>
        <end position="240"/>
    </location>
</feature>
<keyword evidence="7" id="KW-0479">Metal-binding</keyword>
<comment type="catalytic activity">
    <reaction evidence="7">
        <text>N(6)-carboxybiotinyl-L-lysyl-[protein] + acetyl-CoA = N(6)-biotinyl-L-lysyl-[protein] + malonyl-CoA</text>
        <dbReference type="Rhea" id="RHEA:54728"/>
        <dbReference type="Rhea" id="RHEA-COMP:10505"/>
        <dbReference type="Rhea" id="RHEA-COMP:10506"/>
        <dbReference type="ChEBI" id="CHEBI:57288"/>
        <dbReference type="ChEBI" id="CHEBI:57384"/>
        <dbReference type="ChEBI" id="CHEBI:83144"/>
        <dbReference type="ChEBI" id="CHEBI:83145"/>
        <dbReference type="EC" id="2.1.3.15"/>
    </reaction>
</comment>
<dbReference type="HAMAP" id="MF_01395">
    <property type="entry name" value="AcetylCoA_CT_beta"/>
    <property type="match status" value="1"/>
</dbReference>
<keyword evidence="3 7" id="KW-0547">Nucleotide-binding</keyword>
<keyword evidence="8" id="KW-0812">Transmembrane</keyword>
<evidence type="ECO:0000256" key="3">
    <source>
        <dbReference type="ARBA" id="ARBA00022741"/>
    </source>
</evidence>
<dbReference type="EMBL" id="KX784266">
    <property type="protein sequence ID" value="AZZ88980.1"/>
    <property type="molecule type" value="Genomic_DNA"/>
</dbReference>
<gene>
    <name evidence="7 10" type="primary">accD</name>
    <name evidence="10" type="ORF">Balrefpp006</name>
</gene>
<evidence type="ECO:0000256" key="4">
    <source>
        <dbReference type="ARBA" id="ARBA00022771"/>
    </source>
</evidence>
<dbReference type="NCBIfam" id="TIGR00515">
    <property type="entry name" value="accD"/>
    <property type="match status" value="1"/>
</dbReference>
<keyword evidence="5 7" id="KW-0862">Zinc</keyword>
<accession>A0A451GIM3</accession>
<keyword evidence="2 7" id="KW-0808">Transferase</keyword>
<dbReference type="PANTHER" id="PTHR42995:SF5">
    <property type="entry name" value="ACETYL-COENZYME A CARBOXYLASE CARBOXYL TRANSFERASE SUBUNIT BETA, CHLOROPLASTIC"/>
    <property type="match status" value="1"/>
</dbReference>
<dbReference type="GO" id="GO:0008270">
    <property type="term" value="F:zinc ion binding"/>
    <property type="evidence" value="ECO:0007669"/>
    <property type="project" value="UniProtKB-UniRule"/>
</dbReference>
<evidence type="ECO:0000256" key="1">
    <source>
        <dbReference type="ARBA" id="ARBA00011842"/>
    </source>
</evidence>
<dbReference type="AlphaFoldDB" id="A0A451GIM3"/>
<keyword evidence="7" id="KW-0275">Fatty acid biosynthesis</keyword>
<feature type="binding site" evidence="7">
    <location>
        <position position="72"/>
    </location>
    <ligand>
        <name>Zn(2+)</name>
        <dbReference type="ChEBI" id="CHEBI:29105"/>
    </ligand>
</feature>
<keyword evidence="7" id="KW-0276">Fatty acid metabolism</keyword>
<dbReference type="InterPro" id="IPR000438">
    <property type="entry name" value="Acetyl_CoA_COase_Trfase_b_su"/>
</dbReference>
<reference evidence="10" key="1">
    <citation type="journal article" date="2018" name="Proc. Natl. Acad. Sci. U.S.A.">
        <title>A novel genetic code and record-setting AT-richness in the highly reduced plastid genome of the holoparasitic plant Balanophora.</title>
        <authorList>
            <person name="Su H.-J."/>
            <person name="Barkman T."/>
            <person name="Hao W."/>
            <person name="Jones S.S."/>
            <person name="Naumann J."/>
            <person name="Skippington E."/>
            <person name="Wafula E.K."/>
            <person name="Hu J.-M."/>
            <person name="Palmer J.D."/>
            <person name="dePamphilis C.W."/>
        </authorList>
    </citation>
    <scope>NUCLEOTIDE SEQUENCE</scope>
</reference>
<dbReference type="InterPro" id="IPR011762">
    <property type="entry name" value="COA_CT_N"/>
</dbReference>
<evidence type="ECO:0000259" key="9">
    <source>
        <dbReference type="PROSITE" id="PS50980"/>
    </source>
</evidence>
<dbReference type="EC" id="2.1.3.15" evidence="7"/>
<evidence type="ECO:0000256" key="6">
    <source>
        <dbReference type="ARBA" id="ARBA00022840"/>
    </source>
</evidence>
<name>A0A451GIM3_9MAGN</name>
<dbReference type="SUPFAM" id="SSF52096">
    <property type="entry name" value="ClpP/crotonase"/>
    <property type="match status" value="1"/>
</dbReference>
<keyword evidence="7" id="KW-0443">Lipid metabolism</keyword>
<comment type="pathway">
    <text evidence="7">Lipid metabolism; malonyl-CoA biosynthesis; malonyl-CoA from acetyl-CoA: step 1/1.</text>
</comment>
<feature type="domain" description="CoA carboxyltransferase N-terminal" evidence="9">
    <location>
        <begin position="49"/>
        <end position="316"/>
    </location>
</feature>
<dbReference type="GO" id="GO:0006633">
    <property type="term" value="P:fatty acid biosynthetic process"/>
    <property type="evidence" value="ECO:0007669"/>
    <property type="project" value="UniProtKB-KW"/>
</dbReference>
<dbReference type="InterPro" id="IPR029045">
    <property type="entry name" value="ClpP/crotonase-like_dom_sf"/>
</dbReference>
<dbReference type="UniPathway" id="UPA00655">
    <property type="reaction ID" value="UER00711"/>
</dbReference>
<sequence>MIYKKKKWYFNYINNNNIIKNKNIILIYLYNYYNNYINILKKNNKYKHLWIQCENCFGLNYKKFFKSKMNICEQCGYHLKINSLDRIELLINLNTYKSINENIISLTKIEFYSEEDNYKNYLISYQKKTGLYEAIHTGIGKLYKKKIALGVMNFKFMGGSMGTVVGEKISRLIEYAIIKNISLLIFCSSGGARMQEGSLSLIQMAKISSILYKYKKKKLFYISILTSPTTGGVLASFGMLGDIIISEPNTYIAFAGKRVIEQTLNQKISENLQKSEYLFKKGLFDIIVPRNILKNILNELLKFHNYIEINNILNYR</sequence>
<comment type="cofactor">
    <cofactor evidence="7">
        <name>Zn(2+)</name>
        <dbReference type="ChEBI" id="CHEBI:29105"/>
    </cofactor>
    <text evidence="7">Binds 1 zinc ion per subunit.</text>
</comment>
<dbReference type="GO" id="GO:0009317">
    <property type="term" value="C:acetyl-CoA carboxylase complex"/>
    <property type="evidence" value="ECO:0007669"/>
    <property type="project" value="InterPro"/>
</dbReference>
<geneLocation type="plastid" evidence="10"/>
<evidence type="ECO:0000313" key="10">
    <source>
        <dbReference type="EMBL" id="AZZ88980.1"/>
    </source>
</evidence>
<keyword evidence="8" id="KW-0472">Membrane</keyword>
<proteinExistence type="inferred from homology"/>
<keyword evidence="10" id="KW-0934">Plastid</keyword>
<comment type="function">
    <text evidence="7">Component of the acetyl coenzyme A carboxylase (ACC) complex. Biotin carboxylase (BC) catalyzes the carboxylation of biotin on its carrier protein (BCCP) and then the CO(2) group is transferred by the transcarboxylase to acetyl-CoA to form malonyl-CoA.</text>
</comment>
<dbReference type="GO" id="GO:0016743">
    <property type="term" value="F:carboxyl- or carbamoyltransferase activity"/>
    <property type="evidence" value="ECO:0007669"/>
    <property type="project" value="UniProtKB-UniRule"/>
</dbReference>
<dbReference type="PANTHER" id="PTHR42995">
    <property type="entry name" value="ACETYL-COENZYME A CARBOXYLASE CARBOXYL TRANSFERASE SUBUNIT BETA, CHLOROPLASTIC"/>
    <property type="match status" value="1"/>
</dbReference>
<feature type="binding site" evidence="7">
    <location>
        <position position="56"/>
    </location>
    <ligand>
        <name>Zn(2+)</name>
        <dbReference type="ChEBI" id="CHEBI:29105"/>
    </ligand>
</feature>
<protein>
    <recommendedName>
        <fullName evidence="7">Acetyl-coenzyme A carboxylase carboxyl transferase subunit beta</fullName>
        <shortName evidence="7">ACCase subunit beta</shortName>
        <shortName evidence="7">Acetyl-CoA carboxylase carboxyltransferase subunit beta</shortName>
        <ecNumber evidence="7">2.1.3.15</ecNumber>
    </recommendedName>
</protein>
<comment type="subunit">
    <text evidence="7">Acetyl-CoA carboxylase is a heterohexamer composed of biotin carboxyl carrier protein (AccB), biotin carboxylase (AccC) and two subunits each of ACCase subunit alpha (AccA) and ACCase subunit beta (AccD).</text>
</comment>
<comment type="similarity">
    <text evidence="7">Belongs to the AccD/PCCB family.</text>
</comment>
<keyword evidence="4 7" id="KW-0863">Zinc-finger</keyword>
<evidence type="ECO:0000256" key="8">
    <source>
        <dbReference type="SAM" id="Phobius"/>
    </source>
</evidence>
<evidence type="ECO:0000256" key="2">
    <source>
        <dbReference type="ARBA" id="ARBA00022679"/>
    </source>
</evidence>
<evidence type="ECO:0000256" key="7">
    <source>
        <dbReference type="HAMAP-Rule" id="MF_01395"/>
    </source>
</evidence>
<organism evidence="10">
    <name type="scientific">Balanophora reflexa</name>
    <dbReference type="NCBI Taxonomy" id="533299"/>
    <lineage>
        <taxon>Eukaryota</taxon>
        <taxon>Viridiplantae</taxon>
        <taxon>Streptophyta</taxon>
        <taxon>Embryophyta</taxon>
        <taxon>Tracheophyta</taxon>
        <taxon>Spermatophyta</taxon>
        <taxon>Magnoliopsida</taxon>
        <taxon>eudicotyledons</taxon>
        <taxon>Gunneridae</taxon>
        <taxon>Pentapetalae</taxon>
        <taxon>Santalales</taxon>
        <taxon>Balanophoraceae</taxon>
        <taxon>Balanophora</taxon>
    </lineage>
</organism>
<dbReference type="PRINTS" id="PR01070">
    <property type="entry name" value="ACCCTRFRASEB"/>
</dbReference>
<comment type="subunit">
    <text evidence="1">Acetyl-CoA carboxylase is a heterohexamer composed of biotin carboxyl carrier protein, biotin carboxylase and 2 subunits each of ACCase subunit alpha and ACCase plastid-coded subunit beta (accD).</text>
</comment>
<dbReference type="Gene3D" id="3.90.226.10">
    <property type="entry name" value="2-enoyl-CoA Hydratase, Chain A, domain 1"/>
    <property type="match status" value="1"/>
</dbReference>
<keyword evidence="6 7" id="KW-0067">ATP-binding</keyword>
<dbReference type="GO" id="GO:0003989">
    <property type="term" value="F:acetyl-CoA carboxylase activity"/>
    <property type="evidence" value="ECO:0007669"/>
    <property type="project" value="InterPro"/>
</dbReference>
<feature type="zinc finger region" description="C4-type" evidence="7">
    <location>
        <begin position="53"/>
        <end position="75"/>
    </location>
</feature>
<dbReference type="PROSITE" id="PS50980">
    <property type="entry name" value="COA_CT_NTER"/>
    <property type="match status" value="1"/>
</dbReference>
<feature type="binding site" evidence="7">
    <location>
        <position position="53"/>
    </location>
    <ligand>
        <name>Zn(2+)</name>
        <dbReference type="ChEBI" id="CHEBI:29105"/>
    </ligand>
</feature>
<dbReference type="GO" id="GO:2001295">
    <property type="term" value="P:malonyl-CoA biosynthetic process"/>
    <property type="evidence" value="ECO:0007669"/>
    <property type="project" value="UniProtKB-UniRule"/>
</dbReference>
<dbReference type="GO" id="GO:0005524">
    <property type="term" value="F:ATP binding"/>
    <property type="evidence" value="ECO:0007669"/>
    <property type="project" value="UniProtKB-KW"/>
</dbReference>
<feature type="binding site" evidence="7">
    <location>
        <position position="75"/>
    </location>
    <ligand>
        <name>Zn(2+)</name>
        <dbReference type="ChEBI" id="CHEBI:29105"/>
    </ligand>
</feature>
<evidence type="ECO:0000256" key="5">
    <source>
        <dbReference type="ARBA" id="ARBA00022833"/>
    </source>
</evidence>
<keyword evidence="7" id="KW-0444">Lipid biosynthesis</keyword>
<dbReference type="Pfam" id="PF01039">
    <property type="entry name" value="Carboxyl_trans"/>
    <property type="match status" value="1"/>
</dbReference>
<keyword evidence="8" id="KW-1133">Transmembrane helix</keyword>
<dbReference type="InterPro" id="IPR034733">
    <property type="entry name" value="AcCoA_carboxyl_beta"/>
</dbReference>